<dbReference type="AlphaFoldDB" id="A0A7L2E8R7"/>
<reference evidence="10 11" key="1">
    <citation type="submission" date="2019-09" db="EMBL/GenBank/DDBJ databases">
        <title>Bird 10,000 Genomes (B10K) Project - Family phase.</title>
        <authorList>
            <person name="Zhang G."/>
        </authorList>
    </citation>
    <scope>NUCLEOTIDE SEQUENCE [LARGE SCALE GENOMIC DNA]</scope>
    <source>
        <strain evidence="10">B10K-DU-011-42</strain>
        <tissue evidence="10">Muscle</tissue>
    </source>
</reference>
<dbReference type="Gene3D" id="3.30.70.270">
    <property type="match status" value="2"/>
</dbReference>
<proteinExistence type="inferred from homology"/>
<dbReference type="GO" id="GO:0003964">
    <property type="term" value="F:RNA-directed DNA polymerase activity"/>
    <property type="evidence" value="ECO:0007669"/>
    <property type="project" value="UniProtKB-KW"/>
</dbReference>
<dbReference type="Pfam" id="PF00078">
    <property type="entry name" value="RVT_1"/>
    <property type="match status" value="1"/>
</dbReference>
<keyword evidence="6" id="KW-0255">Endonuclease</keyword>
<protein>
    <recommendedName>
        <fullName evidence="2">ribonuclease H</fullName>
        <ecNumber evidence="2">3.1.26.4</ecNumber>
    </recommendedName>
</protein>
<dbReference type="SUPFAM" id="SSF56672">
    <property type="entry name" value="DNA/RNA polymerases"/>
    <property type="match status" value="1"/>
</dbReference>
<keyword evidence="8" id="KW-0695">RNA-directed DNA polymerase</keyword>
<evidence type="ECO:0000256" key="1">
    <source>
        <dbReference type="ARBA" id="ARBA00010879"/>
    </source>
</evidence>
<evidence type="ECO:0000256" key="5">
    <source>
        <dbReference type="ARBA" id="ARBA00022722"/>
    </source>
</evidence>
<feature type="non-terminal residue" evidence="10">
    <location>
        <position position="1"/>
    </location>
</feature>
<comment type="similarity">
    <text evidence="1">Belongs to the beta type-B retroviral polymerase family. HERV class-II K(HML-2) pol subfamily.</text>
</comment>
<name>A0A7L2E8R7_ANTMN</name>
<dbReference type="GO" id="GO:0004523">
    <property type="term" value="F:RNA-DNA hybrid ribonuclease activity"/>
    <property type="evidence" value="ECO:0007669"/>
    <property type="project" value="UniProtKB-EC"/>
</dbReference>
<keyword evidence="7" id="KW-0378">Hydrolase</keyword>
<dbReference type="EC" id="3.1.26.4" evidence="2"/>
<evidence type="ECO:0000256" key="8">
    <source>
        <dbReference type="ARBA" id="ARBA00022918"/>
    </source>
</evidence>
<dbReference type="PROSITE" id="PS50878">
    <property type="entry name" value="RT_POL"/>
    <property type="match status" value="1"/>
</dbReference>
<dbReference type="InterPro" id="IPR043502">
    <property type="entry name" value="DNA/RNA_pol_sf"/>
</dbReference>
<keyword evidence="5" id="KW-0540">Nuclease</keyword>
<feature type="non-terminal residue" evidence="10">
    <location>
        <position position="310"/>
    </location>
</feature>
<dbReference type="InterPro" id="IPR000477">
    <property type="entry name" value="RT_dom"/>
</dbReference>
<evidence type="ECO:0000256" key="4">
    <source>
        <dbReference type="ARBA" id="ARBA00022695"/>
    </source>
</evidence>
<gene>
    <name evidence="10" type="primary">Ervk7</name>
    <name evidence="10" type="ORF">ANTMIN_R08061</name>
</gene>
<dbReference type="Pfam" id="PF06817">
    <property type="entry name" value="RVT_thumb"/>
    <property type="match status" value="1"/>
</dbReference>
<evidence type="ECO:0000256" key="6">
    <source>
        <dbReference type="ARBA" id="ARBA00022759"/>
    </source>
</evidence>
<dbReference type="GO" id="GO:0035613">
    <property type="term" value="F:RNA stem-loop binding"/>
    <property type="evidence" value="ECO:0007669"/>
    <property type="project" value="TreeGrafter"/>
</dbReference>
<sequence>DVPRFAFSVPSINQEAPMKHYHWRVLHQEMKCNPFICQWYVASLLSPVRAQKRQAIILHYMGDVLVCAPNNNILQNTLDLVVIVLTSAGFQLQENKVQRMPPWKYLGLEIPARTIVQQKLEIKSDPKTLADLHSLCGSLNWLRPCLDLTNEDIDLLFNLLKGERELVSPRELTPEAQTAVQKVQKALAEEQAHCYQPKLPFKFIVLGKLPHLHSLIFQWVGGQKDSLLIIEWVFLLHQQSKTITQPQELIAQLIRKIRVRLRELAGCDFKCVHLPVKLSKEGKNSPESLQLSLDSYSGQIAVHAPSHKLF</sequence>
<comment type="caution">
    <text evidence="10">The sequence shown here is derived from an EMBL/GenBank/DDBJ whole genome shotgun (WGS) entry which is preliminary data.</text>
</comment>
<evidence type="ECO:0000313" key="10">
    <source>
        <dbReference type="EMBL" id="NXQ58121.1"/>
    </source>
</evidence>
<evidence type="ECO:0000259" key="9">
    <source>
        <dbReference type="PROSITE" id="PS50878"/>
    </source>
</evidence>
<evidence type="ECO:0000256" key="2">
    <source>
        <dbReference type="ARBA" id="ARBA00012180"/>
    </source>
</evidence>
<accession>A0A7L2E8R7</accession>
<evidence type="ECO:0000256" key="7">
    <source>
        <dbReference type="ARBA" id="ARBA00022801"/>
    </source>
</evidence>
<dbReference type="PANTHER" id="PTHR41694:SF3">
    <property type="entry name" value="RNA-DIRECTED DNA POLYMERASE-RELATED"/>
    <property type="match status" value="1"/>
</dbReference>
<evidence type="ECO:0000313" key="11">
    <source>
        <dbReference type="Proteomes" id="UP000554720"/>
    </source>
</evidence>
<keyword evidence="4" id="KW-0548">Nucleotidyltransferase</keyword>
<feature type="domain" description="Reverse transcriptase" evidence="9">
    <location>
        <begin position="1"/>
        <end position="110"/>
    </location>
</feature>
<dbReference type="OrthoDB" id="6773263at2759"/>
<dbReference type="Proteomes" id="UP000554720">
    <property type="component" value="Unassembled WGS sequence"/>
</dbReference>
<dbReference type="InterPro" id="IPR043128">
    <property type="entry name" value="Rev_trsase/Diguanyl_cyclase"/>
</dbReference>
<dbReference type="InterPro" id="IPR010661">
    <property type="entry name" value="RVT_thumb"/>
</dbReference>
<dbReference type="EMBL" id="VWYI01025270">
    <property type="protein sequence ID" value="NXQ58121.1"/>
    <property type="molecule type" value="Genomic_DNA"/>
</dbReference>
<organism evidence="10 11">
    <name type="scientific">Anthoscopus minutus</name>
    <name type="common">Southern penduline-tit</name>
    <dbReference type="NCBI Taxonomy" id="156561"/>
    <lineage>
        <taxon>Eukaryota</taxon>
        <taxon>Metazoa</taxon>
        <taxon>Chordata</taxon>
        <taxon>Craniata</taxon>
        <taxon>Vertebrata</taxon>
        <taxon>Euteleostomi</taxon>
        <taxon>Archelosauria</taxon>
        <taxon>Archosauria</taxon>
        <taxon>Dinosauria</taxon>
        <taxon>Saurischia</taxon>
        <taxon>Theropoda</taxon>
        <taxon>Coelurosauria</taxon>
        <taxon>Aves</taxon>
        <taxon>Neognathae</taxon>
        <taxon>Neoaves</taxon>
        <taxon>Telluraves</taxon>
        <taxon>Australaves</taxon>
        <taxon>Passeriformes</taxon>
        <taxon>Paridae</taxon>
        <taxon>Anthoscopus</taxon>
    </lineage>
</organism>
<keyword evidence="3" id="KW-0808">Transferase</keyword>
<keyword evidence="11" id="KW-1185">Reference proteome</keyword>
<dbReference type="PANTHER" id="PTHR41694">
    <property type="entry name" value="ENDOGENOUS RETROVIRUS GROUP K MEMBER POL PROTEIN"/>
    <property type="match status" value="1"/>
</dbReference>
<evidence type="ECO:0000256" key="3">
    <source>
        <dbReference type="ARBA" id="ARBA00022679"/>
    </source>
</evidence>